<dbReference type="GO" id="GO:0005634">
    <property type="term" value="C:nucleus"/>
    <property type="evidence" value="ECO:0007669"/>
    <property type="project" value="UniProtKB-SubCell"/>
</dbReference>
<evidence type="ECO:0000256" key="3">
    <source>
        <dbReference type="ARBA" id="ARBA00023242"/>
    </source>
</evidence>
<dbReference type="PANTHER" id="PTHR33669">
    <property type="entry name" value="PROTEIN NEGATIVE REGULATOR OF RESISTANCE"/>
    <property type="match status" value="1"/>
</dbReference>
<comment type="subcellular location">
    <subcellularLocation>
        <location evidence="1">Nucleus</location>
    </subcellularLocation>
</comment>
<dbReference type="Pfam" id="PF15699">
    <property type="entry name" value="NPR1_interact"/>
    <property type="match status" value="1"/>
</dbReference>
<feature type="region of interest" description="Disordered" evidence="4">
    <location>
        <begin position="131"/>
        <end position="150"/>
    </location>
</feature>
<keyword evidence="6" id="KW-1185">Reference proteome</keyword>
<dbReference type="InterPro" id="IPR031425">
    <property type="entry name" value="NPR1/NH1-interacting"/>
</dbReference>
<evidence type="ECO:0000256" key="4">
    <source>
        <dbReference type="SAM" id="MobiDB-lite"/>
    </source>
</evidence>
<gene>
    <name evidence="5" type="ORF">DVH24_035525</name>
</gene>
<keyword evidence="3" id="KW-0539">Nucleus</keyword>
<comment type="caution">
    <text evidence="5">The sequence shown here is derived from an EMBL/GenBank/DDBJ whole genome shotgun (WGS) entry which is preliminary data.</text>
</comment>
<protein>
    <submittedName>
        <fullName evidence="5">Uncharacterized protein</fullName>
    </submittedName>
</protein>
<proteinExistence type="inferred from homology"/>
<dbReference type="PANTHER" id="PTHR33669:SF1">
    <property type="entry name" value="PROTEIN NIM1-INTERACTING 1"/>
    <property type="match status" value="1"/>
</dbReference>
<dbReference type="AlphaFoldDB" id="A0A498JBM5"/>
<dbReference type="Proteomes" id="UP000290289">
    <property type="component" value="Chromosome 9"/>
</dbReference>
<evidence type="ECO:0000313" key="5">
    <source>
        <dbReference type="EMBL" id="RXH90761.1"/>
    </source>
</evidence>
<dbReference type="GO" id="GO:0010112">
    <property type="term" value="P:regulation of systemic acquired resistance"/>
    <property type="evidence" value="ECO:0007669"/>
    <property type="project" value="InterPro"/>
</dbReference>
<name>A0A498JBM5_MALDO</name>
<evidence type="ECO:0000256" key="2">
    <source>
        <dbReference type="ARBA" id="ARBA00009937"/>
    </source>
</evidence>
<dbReference type="EMBL" id="RDQH01000335">
    <property type="protein sequence ID" value="RXH90761.1"/>
    <property type="molecule type" value="Genomic_DNA"/>
</dbReference>
<accession>A0A498JBM5</accession>
<comment type="similarity">
    <text evidence="2">Belongs to the NPR1-interactor family.</text>
</comment>
<sequence length="150" mass="17328">MENKKKIGADDQVDIKVWKHQDDQVDEESEEMEIEKFYSLIRNYHDARNRLRLRNAPPPPPQQDHSDGHEVLSENSKKRKKTMSEDDDDSAEGGNWVPSFEVEDFAKEVEFRGPTPLLFHSLFSCNDTATTAHKKQDDGENESLDLKLTL</sequence>
<evidence type="ECO:0000313" key="6">
    <source>
        <dbReference type="Proteomes" id="UP000290289"/>
    </source>
</evidence>
<evidence type="ECO:0000256" key="1">
    <source>
        <dbReference type="ARBA" id="ARBA00004123"/>
    </source>
</evidence>
<feature type="compositionally biased region" description="Basic and acidic residues" evidence="4">
    <location>
        <begin position="64"/>
        <end position="76"/>
    </location>
</feature>
<organism evidence="5 6">
    <name type="scientific">Malus domestica</name>
    <name type="common">Apple</name>
    <name type="synonym">Pyrus malus</name>
    <dbReference type="NCBI Taxonomy" id="3750"/>
    <lineage>
        <taxon>Eukaryota</taxon>
        <taxon>Viridiplantae</taxon>
        <taxon>Streptophyta</taxon>
        <taxon>Embryophyta</taxon>
        <taxon>Tracheophyta</taxon>
        <taxon>Spermatophyta</taxon>
        <taxon>Magnoliopsida</taxon>
        <taxon>eudicotyledons</taxon>
        <taxon>Gunneridae</taxon>
        <taxon>Pentapetalae</taxon>
        <taxon>rosids</taxon>
        <taxon>fabids</taxon>
        <taxon>Rosales</taxon>
        <taxon>Rosaceae</taxon>
        <taxon>Amygdaloideae</taxon>
        <taxon>Maleae</taxon>
        <taxon>Malus</taxon>
    </lineage>
</organism>
<reference evidence="5 6" key="1">
    <citation type="submission" date="2018-10" db="EMBL/GenBank/DDBJ databases">
        <title>A high-quality apple genome assembly.</title>
        <authorList>
            <person name="Hu J."/>
        </authorList>
    </citation>
    <scope>NUCLEOTIDE SEQUENCE [LARGE SCALE GENOMIC DNA]</scope>
    <source>
        <strain evidence="6">cv. HFTH1</strain>
        <tissue evidence="5">Young leaf</tissue>
    </source>
</reference>
<feature type="region of interest" description="Disordered" evidence="4">
    <location>
        <begin position="49"/>
        <end position="97"/>
    </location>
</feature>